<feature type="transmembrane region" description="Helical" evidence="7">
    <location>
        <begin position="425"/>
        <end position="449"/>
    </location>
</feature>
<dbReference type="CDD" id="cd17330">
    <property type="entry name" value="MFS_SLC46_TetA_like"/>
    <property type="match status" value="1"/>
</dbReference>
<comment type="subcellular location">
    <subcellularLocation>
        <location evidence="1">Membrane</location>
        <topology evidence="1">Multi-pass membrane protein</topology>
    </subcellularLocation>
</comment>
<feature type="transmembrane region" description="Helical" evidence="7">
    <location>
        <begin position="273"/>
        <end position="297"/>
    </location>
</feature>
<keyword evidence="3 7" id="KW-0812">Transmembrane</keyword>
<feature type="transmembrane region" description="Helical" evidence="7">
    <location>
        <begin position="327"/>
        <end position="349"/>
    </location>
</feature>
<dbReference type="PANTHER" id="PTHR23504">
    <property type="entry name" value="MAJOR FACILITATOR SUPERFAMILY DOMAIN-CONTAINING PROTEIN 10"/>
    <property type="match status" value="1"/>
</dbReference>
<evidence type="ECO:0000256" key="2">
    <source>
        <dbReference type="ARBA" id="ARBA00022448"/>
    </source>
</evidence>
<keyword evidence="9" id="KW-1185">Reference proteome</keyword>
<feature type="region of interest" description="Disordered" evidence="6">
    <location>
        <begin position="101"/>
        <end position="128"/>
    </location>
</feature>
<dbReference type="SUPFAM" id="SSF103473">
    <property type="entry name" value="MFS general substrate transporter"/>
    <property type="match status" value="1"/>
</dbReference>
<sequence length="756" mass="82178">MSDRDHDSERPATASSEQDVDSAATTLRPSASSSRNGSLEKGRKYADIGLEQYRTGQQTSRKGSHGDDSAYSSEGERHDDGHANEHEHLLALERAALDASTEAAETTRCIQDDRPSPPLAEPSKEQAVSWSSLPKKSQLAILTLARLSEPLTQTSLQAYMFYQLKSFHGPDQDAPSDATVAKQAGILAAAFTGAQFCTAIMWGRLADSEMFGRKRVILIGLVGTAAGSLGFGFSSSFRVAVFWRCFGGMLNGNIGVMRTMISEIVKEKRYLSRAFLLLPMTFNIGVIIGPLLGGMLADPVGSYPDIFGPGGSIGGKDGVRWLMRWPYALPNVVNAGFLVLSTLGVVLGLEETLEGLRDKSDYGLRFSRWVLRNFFRRSPSQQYEAVPTKDGGNDDIELSAGHDERAKKPTVKRKLPFRRIWTRNVLCTLLAHGLLAMHVGTFSALWFVFLSTPRYTPDSANNDGDSTTLHLPANYKPYAPFTFTGGLALPPPSIGTALAILGVLGISLQLLLYPRLSFQLGTVASFRYFLPLFPVAYFLAPYLSVIPSTNPPPGQATGPWIWMYITLVLIVQVMARTFALPSTAILVNNASPHPSVLGTIHGIAQSVSSATRTVGPVLFSWIYGVGLSKGVVGTAWWCMCLVAGVGALASWWVREGDGHEIWLEGEEEEAMGAGARQIHEDSQRRSEAAGEASRQSDVVKAYRKKISSVPEPSTKSSKKSSKGKRSTLAAFYSPSPASSTKKKRNEEVGKRSLFLR</sequence>
<feature type="compositionally biased region" description="Basic and acidic residues" evidence="6">
    <location>
        <begin position="677"/>
        <end position="688"/>
    </location>
</feature>
<evidence type="ECO:0000256" key="4">
    <source>
        <dbReference type="ARBA" id="ARBA00022989"/>
    </source>
</evidence>
<evidence type="ECO:0000313" key="8">
    <source>
        <dbReference type="EMBL" id="TKA26830.1"/>
    </source>
</evidence>
<evidence type="ECO:0000256" key="5">
    <source>
        <dbReference type="ARBA" id="ARBA00023136"/>
    </source>
</evidence>
<feature type="compositionally biased region" description="Basic and acidic residues" evidence="6">
    <location>
        <begin position="1"/>
        <end position="10"/>
    </location>
</feature>
<dbReference type="OrthoDB" id="10262656at2759"/>
<evidence type="ECO:0000256" key="3">
    <source>
        <dbReference type="ARBA" id="ARBA00022692"/>
    </source>
</evidence>
<dbReference type="EMBL" id="NAJL01000026">
    <property type="protein sequence ID" value="TKA26830.1"/>
    <property type="molecule type" value="Genomic_DNA"/>
</dbReference>
<protein>
    <recommendedName>
        <fullName evidence="10">Major facilitator superfamily (MFS) profile domain-containing protein</fullName>
    </recommendedName>
</protein>
<reference evidence="8 9" key="1">
    <citation type="submission" date="2017-03" db="EMBL/GenBank/DDBJ databases">
        <title>Genomes of endolithic fungi from Antarctica.</title>
        <authorList>
            <person name="Coleine C."/>
            <person name="Masonjones S."/>
            <person name="Stajich J.E."/>
        </authorList>
    </citation>
    <scope>NUCLEOTIDE SEQUENCE [LARGE SCALE GENOMIC DNA]</scope>
    <source>
        <strain evidence="8 9">CCFEE 6315</strain>
    </source>
</reference>
<accession>A0A4U0TWP1</accession>
<dbReference type="Gene3D" id="1.20.1250.20">
    <property type="entry name" value="MFS general substrate transporter like domains"/>
    <property type="match status" value="1"/>
</dbReference>
<keyword evidence="2" id="KW-0813">Transport</keyword>
<evidence type="ECO:0000256" key="7">
    <source>
        <dbReference type="SAM" id="Phobius"/>
    </source>
</evidence>
<feature type="compositionally biased region" description="Basic and acidic residues" evidence="6">
    <location>
        <begin position="64"/>
        <end position="81"/>
    </location>
</feature>
<dbReference type="PANTHER" id="PTHR23504:SF6">
    <property type="entry name" value="MULTIDRUG TRANSPORTER, PUTATIVE (AFU_ORTHOLOGUE AFUA_4G08740)-RELATED"/>
    <property type="match status" value="1"/>
</dbReference>
<keyword evidence="5 7" id="KW-0472">Membrane</keyword>
<proteinExistence type="predicted"/>
<feature type="region of interest" description="Disordered" evidence="6">
    <location>
        <begin position="672"/>
        <end position="756"/>
    </location>
</feature>
<feature type="compositionally biased region" description="Polar residues" evidence="6">
    <location>
        <begin position="13"/>
        <end position="37"/>
    </location>
</feature>
<dbReference type="Pfam" id="PF07690">
    <property type="entry name" value="MFS_1"/>
    <property type="match status" value="1"/>
</dbReference>
<feature type="transmembrane region" description="Helical" evidence="7">
    <location>
        <begin position="494"/>
        <end position="513"/>
    </location>
</feature>
<evidence type="ECO:0000313" key="9">
    <source>
        <dbReference type="Proteomes" id="UP000308549"/>
    </source>
</evidence>
<feature type="transmembrane region" description="Helical" evidence="7">
    <location>
        <begin position="520"/>
        <end position="540"/>
    </location>
</feature>
<comment type="caution">
    <text evidence="8">The sequence shown here is derived from an EMBL/GenBank/DDBJ whole genome shotgun (WGS) entry which is preliminary data.</text>
</comment>
<keyword evidence="4 7" id="KW-1133">Transmembrane helix</keyword>
<organism evidence="8 9">
    <name type="scientific">Salinomyces thailandicus</name>
    <dbReference type="NCBI Taxonomy" id="706561"/>
    <lineage>
        <taxon>Eukaryota</taxon>
        <taxon>Fungi</taxon>
        <taxon>Dikarya</taxon>
        <taxon>Ascomycota</taxon>
        <taxon>Pezizomycotina</taxon>
        <taxon>Dothideomycetes</taxon>
        <taxon>Dothideomycetidae</taxon>
        <taxon>Mycosphaerellales</taxon>
        <taxon>Teratosphaeriaceae</taxon>
        <taxon>Salinomyces</taxon>
    </lineage>
</organism>
<feature type="region of interest" description="Disordered" evidence="6">
    <location>
        <begin position="1"/>
        <end position="81"/>
    </location>
</feature>
<name>A0A4U0TWP1_9PEZI</name>
<dbReference type="GO" id="GO:0022857">
    <property type="term" value="F:transmembrane transporter activity"/>
    <property type="evidence" value="ECO:0007669"/>
    <property type="project" value="InterPro"/>
</dbReference>
<feature type="transmembrane region" description="Helical" evidence="7">
    <location>
        <begin position="184"/>
        <end position="204"/>
    </location>
</feature>
<dbReference type="Proteomes" id="UP000308549">
    <property type="component" value="Unassembled WGS sequence"/>
</dbReference>
<evidence type="ECO:0000256" key="1">
    <source>
        <dbReference type="ARBA" id="ARBA00004141"/>
    </source>
</evidence>
<gene>
    <name evidence="8" type="ORF">B0A50_04276</name>
</gene>
<dbReference type="GO" id="GO:0016020">
    <property type="term" value="C:membrane"/>
    <property type="evidence" value="ECO:0007669"/>
    <property type="project" value="UniProtKB-SubCell"/>
</dbReference>
<feature type="transmembrane region" description="Helical" evidence="7">
    <location>
        <begin position="634"/>
        <end position="653"/>
    </location>
</feature>
<feature type="transmembrane region" description="Helical" evidence="7">
    <location>
        <begin position="216"/>
        <end position="235"/>
    </location>
</feature>
<dbReference type="InterPro" id="IPR011701">
    <property type="entry name" value="MFS"/>
</dbReference>
<feature type="transmembrane region" description="Helical" evidence="7">
    <location>
        <begin position="560"/>
        <end position="579"/>
    </location>
</feature>
<dbReference type="InterPro" id="IPR036259">
    <property type="entry name" value="MFS_trans_sf"/>
</dbReference>
<evidence type="ECO:0008006" key="10">
    <source>
        <dbReference type="Google" id="ProtNLM"/>
    </source>
</evidence>
<dbReference type="AlphaFoldDB" id="A0A4U0TWP1"/>
<evidence type="ECO:0000256" key="6">
    <source>
        <dbReference type="SAM" id="MobiDB-lite"/>
    </source>
</evidence>
<feature type="compositionally biased region" description="Basic residues" evidence="6">
    <location>
        <begin position="716"/>
        <end position="725"/>
    </location>
</feature>